<dbReference type="RefSeq" id="XP_071924981.1">
    <property type="nucleotide sequence ID" value="XM_072068880.1"/>
</dbReference>
<evidence type="ECO:0000256" key="6">
    <source>
        <dbReference type="RuleBase" id="RU003796"/>
    </source>
</evidence>
<dbReference type="RefSeq" id="XP_027094734.2">
    <property type="nucleotide sequence ID" value="XM_027238933.2"/>
</dbReference>
<comment type="subcellular location">
    <subcellularLocation>
        <location evidence="6">Nucleus</location>
    </subcellularLocation>
</comment>
<evidence type="ECO:0000313" key="10">
    <source>
        <dbReference type="RefSeq" id="XP_071924979.1"/>
    </source>
</evidence>
<dbReference type="GeneID" id="113714831"/>
<dbReference type="InterPro" id="IPR032198">
    <property type="entry name" value="E2F_CC-MB"/>
</dbReference>
<accession>A0A6P6UVG8</accession>
<evidence type="ECO:0000313" key="8">
    <source>
        <dbReference type="Proteomes" id="UP001652660"/>
    </source>
</evidence>
<dbReference type="InterPro" id="IPR037241">
    <property type="entry name" value="E2F-DP_heterodim"/>
</dbReference>
<dbReference type="RefSeq" id="XP_071924983.1">
    <property type="nucleotide sequence ID" value="XM_072068882.1"/>
</dbReference>
<dbReference type="GO" id="GO:0046983">
    <property type="term" value="F:protein dimerization activity"/>
    <property type="evidence" value="ECO:0007669"/>
    <property type="project" value="InterPro"/>
</dbReference>
<dbReference type="RefSeq" id="XP_071924982.1">
    <property type="nucleotide sequence ID" value="XM_072068881.1"/>
</dbReference>
<feature type="domain" description="E2F/DP family winged-helix DNA-binding" evidence="7">
    <location>
        <begin position="186"/>
        <end position="251"/>
    </location>
</feature>
<keyword evidence="2 6" id="KW-0805">Transcription regulation</keyword>
<evidence type="ECO:0000256" key="3">
    <source>
        <dbReference type="ARBA" id="ARBA00023125"/>
    </source>
</evidence>
<sequence>MSTSGDGRGRGRERHIDIDLNVSLNSSFGNLSLAASGVPPPPRLEPQHRFSVPVVPSRVCERLDPFASIHSPPAAADPSAIINYCIAPNFLDIQPKDSFTSRNSPSLLGLPDTNEHGIFEANKGTSKTSSVHDITQAVNAASLKLPVSLLEAKQCSKARGSNHVKPGTLEPNAEVLDNVGVVGSCRYDSSLGLLTKKFIKLIREAEDGCLDLNRAADLLEVQKRRIYDITNVLEGVGLIEKTTKSHIRWKGYEMFGPEELNNQASILKAEIERLFAEDCRLDDCIRKMDEKMNALVHAGTSQRTLYLTEEDIMSQPCFRNKTVIAVKAPHASTLEVPDPDEDIGFSERQYKLILRSTTGPIDLYLLSNHGGHHEDVKVKRRKLLDSSVVNGCRQGADDAYYSDASGLQSSDVSGINKIIPSDGAVNDDYWLRSDYAVTATDLWGTECS</sequence>
<name>A0A6P6UVG8_COFAR</name>
<evidence type="ECO:0000313" key="13">
    <source>
        <dbReference type="RefSeq" id="XP_071924983.1"/>
    </source>
</evidence>
<dbReference type="Gene3D" id="6.10.250.540">
    <property type="match status" value="1"/>
</dbReference>
<reference evidence="9 10" key="2">
    <citation type="submission" date="2025-05" db="UniProtKB">
        <authorList>
            <consortium name="RefSeq"/>
        </authorList>
    </citation>
    <scope>IDENTIFICATION</scope>
    <source>
        <tissue evidence="9 10">Leaves</tissue>
    </source>
</reference>
<keyword evidence="8" id="KW-1185">Reference proteome</keyword>
<reference evidence="8" key="1">
    <citation type="journal article" date="2025" name="Foods">
        <title>Unveiling the Microbial Signatures of Arabica Coffee Cherries: Insights into Ripeness Specific Diversity, Functional Traits, and Implications for Quality and Safety.</title>
        <authorList>
            <consortium name="RefSeq"/>
            <person name="Tenea G.N."/>
            <person name="Cifuentes V."/>
            <person name="Reyes P."/>
            <person name="Cevallos-Vallejos M."/>
        </authorList>
    </citation>
    <scope>NUCLEOTIDE SEQUENCE [LARGE SCALE GENOMIC DNA]</scope>
</reference>
<dbReference type="PANTHER" id="PTHR12081">
    <property type="entry name" value="TRANSCRIPTION FACTOR E2F"/>
    <property type="match status" value="1"/>
</dbReference>
<dbReference type="AlphaFoldDB" id="A0A6P6UVG8"/>
<evidence type="ECO:0000259" key="7">
    <source>
        <dbReference type="SMART" id="SM01372"/>
    </source>
</evidence>
<dbReference type="InterPro" id="IPR015633">
    <property type="entry name" value="E2F"/>
</dbReference>
<comment type="similarity">
    <text evidence="1 6">Belongs to the E2F/DP family.</text>
</comment>
<dbReference type="PANTHER" id="PTHR12081:SF51">
    <property type="entry name" value="TRANSCRIPTION FACTOR E2FC"/>
    <property type="match status" value="1"/>
</dbReference>
<evidence type="ECO:0000256" key="5">
    <source>
        <dbReference type="ARBA" id="ARBA00023306"/>
    </source>
</evidence>
<dbReference type="Pfam" id="PF16421">
    <property type="entry name" value="E2F_CC-MB"/>
    <property type="match status" value="1"/>
</dbReference>
<dbReference type="Gene3D" id="1.10.10.10">
    <property type="entry name" value="Winged helix-like DNA-binding domain superfamily/Winged helix DNA-binding domain"/>
    <property type="match status" value="1"/>
</dbReference>
<dbReference type="InterPro" id="IPR036390">
    <property type="entry name" value="WH_DNA-bd_sf"/>
</dbReference>
<dbReference type="Pfam" id="PF02319">
    <property type="entry name" value="WHD_E2F_TDP"/>
    <property type="match status" value="1"/>
</dbReference>
<dbReference type="GO" id="GO:0000981">
    <property type="term" value="F:DNA-binding transcription factor activity, RNA polymerase II-specific"/>
    <property type="evidence" value="ECO:0007669"/>
    <property type="project" value="TreeGrafter"/>
</dbReference>
<dbReference type="SUPFAM" id="SSF144074">
    <property type="entry name" value="E2F-DP heterodimerization region"/>
    <property type="match status" value="1"/>
</dbReference>
<evidence type="ECO:0000256" key="4">
    <source>
        <dbReference type="ARBA" id="ARBA00023163"/>
    </source>
</evidence>
<evidence type="ECO:0000256" key="1">
    <source>
        <dbReference type="ARBA" id="ARBA00010940"/>
    </source>
</evidence>
<keyword evidence="6" id="KW-0539">Nucleus</keyword>
<dbReference type="SUPFAM" id="SSF46785">
    <property type="entry name" value="Winged helix' DNA-binding domain"/>
    <property type="match status" value="1"/>
</dbReference>
<dbReference type="RefSeq" id="XP_071924979.1">
    <property type="nucleotide sequence ID" value="XM_072068878.1"/>
</dbReference>
<dbReference type="GO" id="GO:0090575">
    <property type="term" value="C:RNA polymerase II transcription regulator complex"/>
    <property type="evidence" value="ECO:0007669"/>
    <property type="project" value="TreeGrafter"/>
</dbReference>
<dbReference type="CDD" id="cd14660">
    <property type="entry name" value="E2F_DD"/>
    <property type="match status" value="1"/>
</dbReference>
<keyword evidence="4 6" id="KW-0804">Transcription</keyword>
<dbReference type="OrthoDB" id="1743261at2759"/>
<gene>
    <name evidence="9" type="primary">LOC113714831</name>
    <name evidence="10" type="synonym">LOC140016016</name>
    <name evidence="11" type="synonym">LOC140016018</name>
    <name evidence="12" type="synonym">LOC140016019</name>
    <name evidence="13" type="synonym">LOC140016020</name>
</gene>
<keyword evidence="3 6" id="KW-0238">DNA-binding</keyword>
<dbReference type="InterPro" id="IPR003316">
    <property type="entry name" value="E2F_WHTH_DNA-bd_dom"/>
</dbReference>
<evidence type="ECO:0000256" key="2">
    <source>
        <dbReference type="ARBA" id="ARBA00023015"/>
    </source>
</evidence>
<protein>
    <submittedName>
        <fullName evidence="9 10">Transcription factor E2FC-like</fullName>
    </submittedName>
</protein>
<evidence type="ECO:0000313" key="9">
    <source>
        <dbReference type="RefSeq" id="XP_027094734.2"/>
    </source>
</evidence>
<dbReference type="Proteomes" id="UP001652660">
    <property type="component" value="Chromosome 10c"/>
</dbReference>
<dbReference type="InterPro" id="IPR036388">
    <property type="entry name" value="WH-like_DNA-bd_sf"/>
</dbReference>
<dbReference type="SMART" id="SM01372">
    <property type="entry name" value="E2F_TDP"/>
    <property type="match status" value="1"/>
</dbReference>
<organism evidence="8 9">
    <name type="scientific">Coffea arabica</name>
    <name type="common">Arabian coffee</name>
    <dbReference type="NCBI Taxonomy" id="13443"/>
    <lineage>
        <taxon>Eukaryota</taxon>
        <taxon>Viridiplantae</taxon>
        <taxon>Streptophyta</taxon>
        <taxon>Embryophyta</taxon>
        <taxon>Tracheophyta</taxon>
        <taxon>Spermatophyta</taxon>
        <taxon>Magnoliopsida</taxon>
        <taxon>eudicotyledons</taxon>
        <taxon>Gunneridae</taxon>
        <taxon>Pentapetalae</taxon>
        <taxon>asterids</taxon>
        <taxon>lamiids</taxon>
        <taxon>Gentianales</taxon>
        <taxon>Rubiaceae</taxon>
        <taxon>Ixoroideae</taxon>
        <taxon>Gardenieae complex</taxon>
        <taxon>Bertiereae - Coffeeae clade</taxon>
        <taxon>Coffeeae</taxon>
        <taxon>Coffea</taxon>
    </lineage>
</organism>
<proteinExistence type="inferred from homology"/>
<dbReference type="GO" id="GO:0000978">
    <property type="term" value="F:RNA polymerase II cis-regulatory region sequence-specific DNA binding"/>
    <property type="evidence" value="ECO:0007669"/>
    <property type="project" value="InterPro"/>
</dbReference>
<evidence type="ECO:0000313" key="12">
    <source>
        <dbReference type="RefSeq" id="XP_071924982.1"/>
    </source>
</evidence>
<keyword evidence="5" id="KW-0131">Cell cycle</keyword>
<evidence type="ECO:0000313" key="11">
    <source>
        <dbReference type="RefSeq" id="XP_071924981.1"/>
    </source>
</evidence>